<evidence type="ECO:0000313" key="2">
    <source>
        <dbReference type="EMBL" id="KKM63292.1"/>
    </source>
</evidence>
<dbReference type="SUPFAM" id="SSF82771">
    <property type="entry name" value="GIY-YIG endonuclease"/>
    <property type="match status" value="1"/>
</dbReference>
<dbReference type="InterPro" id="IPR050190">
    <property type="entry name" value="UPF0213_domain"/>
</dbReference>
<dbReference type="PROSITE" id="PS50164">
    <property type="entry name" value="GIY_YIG"/>
    <property type="match status" value="1"/>
</dbReference>
<accession>A0A0F9M225</accession>
<proteinExistence type="predicted"/>
<dbReference type="EMBL" id="LAZR01011126">
    <property type="protein sequence ID" value="KKM63292.1"/>
    <property type="molecule type" value="Genomic_DNA"/>
</dbReference>
<dbReference type="Pfam" id="PF01541">
    <property type="entry name" value="GIY-YIG"/>
    <property type="match status" value="1"/>
</dbReference>
<name>A0A0F9M225_9ZZZZ</name>
<sequence>MHYVYILQSKKDSKFYTGLTNDLKRRMKEHQSGTVRSTWNRGPLELIYYEVCLNEDDAKQRELYLKPGLGKKYIRNRLKRYLENL</sequence>
<dbReference type="CDD" id="cd10449">
    <property type="entry name" value="GIY-YIG_SLX1_like"/>
    <property type="match status" value="1"/>
</dbReference>
<protein>
    <recommendedName>
        <fullName evidence="1">GIY-YIG domain-containing protein</fullName>
    </recommendedName>
</protein>
<reference evidence="2" key="1">
    <citation type="journal article" date="2015" name="Nature">
        <title>Complex archaea that bridge the gap between prokaryotes and eukaryotes.</title>
        <authorList>
            <person name="Spang A."/>
            <person name="Saw J.H."/>
            <person name="Jorgensen S.L."/>
            <person name="Zaremba-Niedzwiedzka K."/>
            <person name="Martijn J."/>
            <person name="Lind A.E."/>
            <person name="van Eijk R."/>
            <person name="Schleper C."/>
            <person name="Guy L."/>
            <person name="Ettema T.J."/>
        </authorList>
    </citation>
    <scope>NUCLEOTIDE SEQUENCE</scope>
</reference>
<evidence type="ECO:0000259" key="1">
    <source>
        <dbReference type="PROSITE" id="PS50164"/>
    </source>
</evidence>
<dbReference type="InterPro" id="IPR000305">
    <property type="entry name" value="GIY-YIG_endonuc"/>
</dbReference>
<gene>
    <name evidence="2" type="ORF">LCGC14_1512900</name>
</gene>
<organism evidence="2">
    <name type="scientific">marine sediment metagenome</name>
    <dbReference type="NCBI Taxonomy" id="412755"/>
    <lineage>
        <taxon>unclassified sequences</taxon>
        <taxon>metagenomes</taxon>
        <taxon>ecological metagenomes</taxon>
    </lineage>
</organism>
<dbReference type="AlphaFoldDB" id="A0A0F9M225"/>
<dbReference type="InterPro" id="IPR035901">
    <property type="entry name" value="GIY-YIG_endonuc_sf"/>
</dbReference>
<feature type="domain" description="GIY-YIG" evidence="1">
    <location>
        <begin position="1"/>
        <end position="75"/>
    </location>
</feature>
<dbReference type="PANTHER" id="PTHR34477">
    <property type="entry name" value="UPF0213 PROTEIN YHBQ"/>
    <property type="match status" value="1"/>
</dbReference>
<comment type="caution">
    <text evidence="2">The sequence shown here is derived from an EMBL/GenBank/DDBJ whole genome shotgun (WGS) entry which is preliminary data.</text>
</comment>
<dbReference type="PANTHER" id="PTHR34477:SF1">
    <property type="entry name" value="UPF0213 PROTEIN YHBQ"/>
    <property type="match status" value="1"/>
</dbReference>
<dbReference type="Gene3D" id="3.40.1440.10">
    <property type="entry name" value="GIY-YIG endonuclease"/>
    <property type="match status" value="1"/>
</dbReference>